<organism evidence="7 8">
    <name type="scientific">Agaribacillus aureus</name>
    <dbReference type="NCBI Taxonomy" id="3051825"/>
    <lineage>
        <taxon>Bacteria</taxon>
        <taxon>Pseudomonadati</taxon>
        <taxon>Bacteroidota</taxon>
        <taxon>Cytophagia</taxon>
        <taxon>Cytophagales</taxon>
        <taxon>Splendidivirgaceae</taxon>
        <taxon>Agaribacillus</taxon>
    </lineage>
</organism>
<dbReference type="Gene3D" id="1.10.1740.10">
    <property type="match status" value="1"/>
</dbReference>
<proteinExistence type="inferred from homology"/>
<dbReference type="InterPro" id="IPR013324">
    <property type="entry name" value="RNA_pol_sigma_r3/r4-like"/>
</dbReference>
<dbReference type="InterPro" id="IPR013249">
    <property type="entry name" value="RNA_pol_sigma70_r4_t2"/>
</dbReference>
<name>A0ABT8KZH4_9BACT</name>
<dbReference type="Pfam" id="PF08281">
    <property type="entry name" value="Sigma70_r4_2"/>
    <property type="match status" value="1"/>
</dbReference>
<reference evidence="7" key="1">
    <citation type="submission" date="2023-06" db="EMBL/GenBank/DDBJ databases">
        <title>Genomic of Agaribacillus aureum.</title>
        <authorList>
            <person name="Wang G."/>
        </authorList>
    </citation>
    <scope>NUCLEOTIDE SEQUENCE</scope>
    <source>
        <strain evidence="7">BMA12</strain>
    </source>
</reference>
<comment type="caution">
    <text evidence="7">The sequence shown here is derived from an EMBL/GenBank/DDBJ whole genome shotgun (WGS) entry which is preliminary data.</text>
</comment>
<dbReference type="InterPro" id="IPR039425">
    <property type="entry name" value="RNA_pol_sigma-70-like"/>
</dbReference>
<dbReference type="InterPro" id="IPR014284">
    <property type="entry name" value="RNA_pol_sigma-70_dom"/>
</dbReference>
<keyword evidence="3" id="KW-0731">Sigma factor</keyword>
<dbReference type="InterPro" id="IPR013325">
    <property type="entry name" value="RNA_pol_sigma_r2"/>
</dbReference>
<feature type="domain" description="RNA polymerase sigma factor 70 region 4 type 2" evidence="6">
    <location>
        <begin position="150"/>
        <end position="202"/>
    </location>
</feature>
<dbReference type="InterPro" id="IPR036388">
    <property type="entry name" value="WH-like_DNA-bd_sf"/>
</dbReference>
<dbReference type="RefSeq" id="WP_346756178.1">
    <property type="nucleotide sequence ID" value="NZ_JAUJEB010000001.1"/>
</dbReference>
<dbReference type="PANTHER" id="PTHR43133:SF46">
    <property type="entry name" value="RNA POLYMERASE SIGMA-70 FACTOR ECF SUBFAMILY"/>
    <property type="match status" value="1"/>
</dbReference>
<keyword evidence="8" id="KW-1185">Reference proteome</keyword>
<dbReference type="SUPFAM" id="SSF88946">
    <property type="entry name" value="Sigma2 domain of RNA polymerase sigma factors"/>
    <property type="match status" value="1"/>
</dbReference>
<feature type="domain" description="RNA polymerase sigma-70 region 2" evidence="5">
    <location>
        <begin position="49"/>
        <end position="115"/>
    </location>
</feature>
<dbReference type="CDD" id="cd06171">
    <property type="entry name" value="Sigma70_r4"/>
    <property type="match status" value="1"/>
</dbReference>
<evidence type="ECO:0000256" key="3">
    <source>
        <dbReference type="ARBA" id="ARBA00023082"/>
    </source>
</evidence>
<comment type="similarity">
    <text evidence="1">Belongs to the sigma-70 factor family. ECF subfamily.</text>
</comment>
<dbReference type="NCBIfam" id="TIGR02937">
    <property type="entry name" value="sigma70-ECF"/>
    <property type="match status" value="1"/>
</dbReference>
<evidence type="ECO:0000259" key="5">
    <source>
        <dbReference type="Pfam" id="PF04542"/>
    </source>
</evidence>
<dbReference type="SUPFAM" id="SSF88659">
    <property type="entry name" value="Sigma3 and sigma4 domains of RNA polymerase sigma factors"/>
    <property type="match status" value="1"/>
</dbReference>
<dbReference type="PANTHER" id="PTHR43133">
    <property type="entry name" value="RNA POLYMERASE ECF-TYPE SIGMA FACTO"/>
    <property type="match status" value="1"/>
</dbReference>
<sequence>MDVKTVRLNQNWATLGSLQHRQHEHFQQLRPEEVWSHLKEDNDLALVILYNRFIDDLYHYGERITHDKELIKDCIHDIFIDLWRSRKKLPEVTSPKLYLYKALKRSIIKKLERSRKMFVENNISEGHDIEIVLSYESQLINTQISQQQKRRLLNSLNSLPKKQKEAITLKFLDGFSYQEVAEILSISVRSTYNLIYRALELLKDRLIKLVSLLLIHIFS</sequence>
<dbReference type="Gene3D" id="1.10.10.10">
    <property type="entry name" value="Winged helix-like DNA-binding domain superfamily/Winged helix DNA-binding domain"/>
    <property type="match status" value="1"/>
</dbReference>
<dbReference type="Pfam" id="PF04542">
    <property type="entry name" value="Sigma70_r2"/>
    <property type="match status" value="1"/>
</dbReference>
<evidence type="ECO:0000313" key="7">
    <source>
        <dbReference type="EMBL" id="MDN5210838.1"/>
    </source>
</evidence>
<keyword evidence="4" id="KW-0804">Transcription</keyword>
<protein>
    <submittedName>
        <fullName evidence="7">Sigma-70 family RNA polymerase sigma factor</fullName>
    </submittedName>
</protein>
<dbReference type="EMBL" id="JAUJEB010000001">
    <property type="protein sequence ID" value="MDN5210838.1"/>
    <property type="molecule type" value="Genomic_DNA"/>
</dbReference>
<keyword evidence="2" id="KW-0805">Transcription regulation</keyword>
<evidence type="ECO:0000259" key="6">
    <source>
        <dbReference type="Pfam" id="PF08281"/>
    </source>
</evidence>
<dbReference type="Proteomes" id="UP001172083">
    <property type="component" value="Unassembled WGS sequence"/>
</dbReference>
<evidence type="ECO:0000313" key="8">
    <source>
        <dbReference type="Proteomes" id="UP001172083"/>
    </source>
</evidence>
<accession>A0ABT8KZH4</accession>
<gene>
    <name evidence="7" type="ORF">QQ020_02225</name>
</gene>
<evidence type="ECO:0000256" key="1">
    <source>
        <dbReference type="ARBA" id="ARBA00010641"/>
    </source>
</evidence>
<dbReference type="InterPro" id="IPR007627">
    <property type="entry name" value="RNA_pol_sigma70_r2"/>
</dbReference>
<evidence type="ECO:0000256" key="4">
    <source>
        <dbReference type="ARBA" id="ARBA00023163"/>
    </source>
</evidence>
<evidence type="ECO:0000256" key="2">
    <source>
        <dbReference type="ARBA" id="ARBA00023015"/>
    </source>
</evidence>